<organism evidence="5 6">
    <name type="scientific">Corynebacterium aquatimens</name>
    <dbReference type="NCBI Taxonomy" id="1190508"/>
    <lineage>
        <taxon>Bacteria</taxon>
        <taxon>Bacillati</taxon>
        <taxon>Actinomycetota</taxon>
        <taxon>Actinomycetes</taxon>
        <taxon>Mycobacteriales</taxon>
        <taxon>Corynebacteriaceae</taxon>
        <taxon>Corynebacterium</taxon>
    </lineage>
</organism>
<dbReference type="InterPro" id="IPR050922">
    <property type="entry name" value="LytR/CpsA/Psr_CW_biosynth"/>
</dbReference>
<feature type="transmembrane region" description="Helical" evidence="3">
    <location>
        <begin position="116"/>
        <end position="138"/>
    </location>
</feature>
<feature type="compositionally biased region" description="Basic residues" evidence="2">
    <location>
        <begin position="89"/>
        <end position="98"/>
    </location>
</feature>
<evidence type="ECO:0000313" key="5">
    <source>
        <dbReference type="EMBL" id="MBG6122824.1"/>
    </source>
</evidence>
<dbReference type="InterPro" id="IPR004474">
    <property type="entry name" value="LytR_CpsA_psr"/>
</dbReference>
<dbReference type="RefSeq" id="WP_196825149.1">
    <property type="nucleotide sequence ID" value="NZ_CP046980.1"/>
</dbReference>
<keyword evidence="3" id="KW-1133">Transmembrane helix</keyword>
<name>A0A931E168_9CORY</name>
<evidence type="ECO:0000313" key="6">
    <source>
        <dbReference type="Proteomes" id="UP000658613"/>
    </source>
</evidence>
<evidence type="ECO:0000259" key="4">
    <source>
        <dbReference type="Pfam" id="PF03816"/>
    </source>
</evidence>
<comment type="similarity">
    <text evidence="1">Belongs to the LytR/CpsA/Psr (LCP) family.</text>
</comment>
<dbReference type="Gene3D" id="3.40.630.190">
    <property type="entry name" value="LCP protein"/>
    <property type="match status" value="1"/>
</dbReference>
<gene>
    <name evidence="5" type="ORF">IW254_001793</name>
</gene>
<dbReference type="PANTHER" id="PTHR33392">
    <property type="entry name" value="POLYISOPRENYL-TEICHOIC ACID--PEPTIDOGLYCAN TEICHOIC ACID TRANSFERASE TAGU"/>
    <property type="match status" value="1"/>
</dbReference>
<feature type="region of interest" description="Disordered" evidence="2">
    <location>
        <begin position="1"/>
        <end position="116"/>
    </location>
</feature>
<dbReference type="NCBIfam" id="TIGR00350">
    <property type="entry name" value="lytR_cpsA_psr"/>
    <property type="match status" value="1"/>
</dbReference>
<dbReference type="AlphaFoldDB" id="A0A931E168"/>
<keyword evidence="3" id="KW-0812">Transmembrane</keyword>
<keyword evidence="6" id="KW-1185">Reference proteome</keyword>
<evidence type="ECO:0000256" key="2">
    <source>
        <dbReference type="SAM" id="MobiDB-lite"/>
    </source>
</evidence>
<dbReference type="PANTHER" id="PTHR33392:SF6">
    <property type="entry name" value="POLYISOPRENYL-TEICHOIC ACID--PEPTIDOGLYCAN TEICHOIC ACID TRANSFERASE TAGU"/>
    <property type="match status" value="1"/>
</dbReference>
<reference evidence="5" key="1">
    <citation type="submission" date="2020-11" db="EMBL/GenBank/DDBJ databases">
        <title>Sequencing the genomes of 1000 actinobacteria strains.</title>
        <authorList>
            <person name="Klenk H.-P."/>
        </authorList>
    </citation>
    <scope>NUCLEOTIDE SEQUENCE</scope>
    <source>
        <strain evidence="5">DSM 45632</strain>
    </source>
</reference>
<keyword evidence="3" id="KW-0472">Membrane</keyword>
<protein>
    <submittedName>
        <fullName evidence="5">LCP family protein required for cell wall assembly</fullName>
    </submittedName>
</protein>
<accession>A0A931E168</accession>
<comment type="caution">
    <text evidence="5">The sequence shown here is derived from an EMBL/GenBank/DDBJ whole genome shotgun (WGS) entry which is preliminary data.</text>
</comment>
<feature type="domain" description="Cell envelope-related transcriptional attenuator" evidence="4">
    <location>
        <begin position="190"/>
        <end position="331"/>
    </location>
</feature>
<proteinExistence type="inferred from homology"/>
<evidence type="ECO:0000256" key="1">
    <source>
        <dbReference type="ARBA" id="ARBA00006068"/>
    </source>
</evidence>
<sequence>MPITPHSNDPRDNLGDYVIGADGKPIVDRYGRPVLKRPAPAPQHTTPQHNRPKQYMPSEEPQATEYQPAEYQPRRVPDLGERRYQPKQPRPKQPRPQKPRPNQQRPNKQRPRTPRIGCGCGSLIAVLVTLVIVVTLFADAKLNRVDAMPDDHVKNTAGTNWLIVGSDSRQGLSQEEVDRLGTGGDLGQGRTDTIMLLHIPNAGTATLVSIPRDSYVEIPGYGYDKINAAFAFGGPELLATTVEQNTGLRVDHYAEIGMGGLAGMVDVVGGVEICVEEAIQDPLANLDVQAGCQKMDGPTALGYVRTRATAQGDLDRVARQRQFLGALMDRVLSPGVMLNPFRAIALATRGPGLFIVDKHDHVWHLARVALAMRGVQTETVPIGGFQDTEVGSVVLWDEAQADALFARLR</sequence>
<dbReference type="Proteomes" id="UP000658613">
    <property type="component" value="Unassembled WGS sequence"/>
</dbReference>
<feature type="compositionally biased region" description="Basic and acidic residues" evidence="2">
    <location>
        <begin position="72"/>
        <end position="84"/>
    </location>
</feature>
<evidence type="ECO:0000256" key="3">
    <source>
        <dbReference type="SAM" id="Phobius"/>
    </source>
</evidence>
<dbReference type="EMBL" id="JADOUE010000001">
    <property type="protein sequence ID" value="MBG6122824.1"/>
    <property type="molecule type" value="Genomic_DNA"/>
</dbReference>
<dbReference type="Pfam" id="PF03816">
    <property type="entry name" value="LytR_cpsA_psr"/>
    <property type="match status" value="1"/>
</dbReference>